<dbReference type="EMBL" id="JACHKS010000002">
    <property type="protein sequence ID" value="MBB6332586.1"/>
    <property type="molecule type" value="Genomic_DNA"/>
</dbReference>
<evidence type="ECO:0000313" key="2">
    <source>
        <dbReference type="Proteomes" id="UP000587367"/>
    </source>
</evidence>
<protein>
    <submittedName>
        <fullName evidence="1">Uncharacterized protein</fullName>
    </submittedName>
</protein>
<reference evidence="1 2" key="1">
    <citation type="submission" date="2020-08" db="EMBL/GenBank/DDBJ databases">
        <title>Functional genomics of gut bacteria from endangered species of beetles.</title>
        <authorList>
            <person name="Carlos-Shanley C."/>
        </authorList>
    </citation>
    <scope>NUCLEOTIDE SEQUENCE [LARGE SCALE GENOMIC DNA]</scope>
    <source>
        <strain evidence="1 2">S00068</strain>
    </source>
</reference>
<keyword evidence="2" id="KW-1185">Reference proteome</keyword>
<name>A0ABR6Q3P8_9FLAO</name>
<gene>
    <name evidence="1" type="ORF">HNP24_003578</name>
</gene>
<sequence length="46" mass="5523">MSLKILIKKNLKLYSLENTFQKISSHYKSILIENKNYRNKLLVPEK</sequence>
<proteinExistence type="predicted"/>
<organism evidence="1 2">
    <name type="scientific">Chryseobacterium sediminis</name>
    <dbReference type="NCBI Taxonomy" id="1679494"/>
    <lineage>
        <taxon>Bacteria</taxon>
        <taxon>Pseudomonadati</taxon>
        <taxon>Bacteroidota</taxon>
        <taxon>Flavobacteriia</taxon>
        <taxon>Flavobacteriales</taxon>
        <taxon>Weeksellaceae</taxon>
        <taxon>Chryseobacterium group</taxon>
        <taxon>Chryseobacterium</taxon>
    </lineage>
</organism>
<evidence type="ECO:0000313" key="1">
    <source>
        <dbReference type="EMBL" id="MBB6332586.1"/>
    </source>
</evidence>
<accession>A0ABR6Q3P8</accession>
<dbReference type="Proteomes" id="UP000587367">
    <property type="component" value="Unassembled WGS sequence"/>
</dbReference>
<comment type="caution">
    <text evidence="1">The sequence shown here is derived from an EMBL/GenBank/DDBJ whole genome shotgun (WGS) entry which is preliminary data.</text>
</comment>